<dbReference type="PANTHER" id="PTHR28259">
    <property type="entry name" value="FLUORIDE EXPORT PROTEIN 1-RELATED"/>
    <property type="match status" value="1"/>
</dbReference>
<evidence type="ECO:0000256" key="2">
    <source>
        <dbReference type="ARBA" id="ARBA00022475"/>
    </source>
</evidence>
<evidence type="ECO:0000256" key="12">
    <source>
        <dbReference type="HAMAP-Rule" id="MF_00454"/>
    </source>
</evidence>
<dbReference type="EMBL" id="AHTH01000063">
    <property type="protein sequence ID" value="EHR39313.1"/>
    <property type="molecule type" value="Genomic_DNA"/>
</dbReference>
<evidence type="ECO:0000256" key="5">
    <source>
        <dbReference type="ARBA" id="ARBA00022989"/>
    </source>
</evidence>
<comment type="function">
    <text evidence="12">Fluoride-specific ion channel. Important for reducing fluoride concentration in the cell, thus reducing its toxicity.</text>
</comment>
<dbReference type="PANTHER" id="PTHR28259:SF1">
    <property type="entry name" value="FLUORIDE EXPORT PROTEIN 1-RELATED"/>
    <property type="match status" value="1"/>
</dbReference>
<comment type="caution">
    <text evidence="13">The sequence shown here is derived from an EMBL/GenBank/DDBJ whole genome shotgun (WGS) entry which is preliminary data.</text>
</comment>
<evidence type="ECO:0000313" key="13">
    <source>
        <dbReference type="EMBL" id="EHR39313.1"/>
    </source>
</evidence>
<name>H3ZJC8_9ALTE</name>
<feature type="binding site" evidence="12">
    <location>
        <position position="76"/>
    </location>
    <ligand>
        <name>Na(+)</name>
        <dbReference type="ChEBI" id="CHEBI:29101"/>
        <note>structural</note>
    </ligand>
</feature>
<evidence type="ECO:0000313" key="14">
    <source>
        <dbReference type="Proteomes" id="UP000012046"/>
    </source>
</evidence>
<evidence type="ECO:0000256" key="10">
    <source>
        <dbReference type="ARBA" id="ARBA00035120"/>
    </source>
</evidence>
<reference evidence="13 14" key="1">
    <citation type="journal article" date="2012" name="J. Bacteriol.">
        <title>Genome Sequence of Extracellular-Protease-Producing Alishewanella jeotgali Isolated from Traditional Korean Fermented Seafood.</title>
        <authorList>
            <person name="Jung J."/>
            <person name="Chun J."/>
            <person name="Park W."/>
        </authorList>
    </citation>
    <scope>NUCLEOTIDE SEQUENCE [LARGE SCALE GENOMIC DNA]</scope>
    <source>
        <strain evidence="13 14">KCTC 22429</strain>
    </source>
</reference>
<accession>H3ZJC8</accession>
<gene>
    <name evidence="12" type="primary">fluC</name>
    <name evidence="12" type="synonym">crcB</name>
    <name evidence="13" type="ORF">AJE_17480</name>
</gene>
<keyword evidence="8 12" id="KW-0472">Membrane</keyword>
<dbReference type="AlphaFoldDB" id="H3ZJC8"/>
<feature type="transmembrane region" description="Helical" evidence="12">
    <location>
        <begin position="33"/>
        <end position="52"/>
    </location>
</feature>
<evidence type="ECO:0000256" key="6">
    <source>
        <dbReference type="ARBA" id="ARBA00023053"/>
    </source>
</evidence>
<dbReference type="eggNOG" id="COG0239">
    <property type="taxonomic scope" value="Bacteria"/>
</dbReference>
<dbReference type="InterPro" id="IPR003691">
    <property type="entry name" value="FluC"/>
</dbReference>
<feature type="binding site" evidence="12">
    <location>
        <position position="73"/>
    </location>
    <ligand>
        <name>Na(+)</name>
        <dbReference type="ChEBI" id="CHEBI:29101"/>
        <note>structural</note>
    </ligand>
</feature>
<keyword evidence="6 12" id="KW-0915">Sodium</keyword>
<keyword evidence="9 12" id="KW-0407">Ion channel</keyword>
<keyword evidence="2 12" id="KW-1003">Cell membrane</keyword>
<sequence length="123" mass="13330">MLYLAMLLAAAVGGVCRFLLSNLLAAYWTKPFPLPTLVVNLSGAFLLGLLWAGKDLQQLSQAQWQILALAALGSFTTVSSLSLQTVILWRSRALRQALLYPGISVSGGLLLLLLGSWCGRQLW</sequence>
<evidence type="ECO:0000256" key="8">
    <source>
        <dbReference type="ARBA" id="ARBA00023136"/>
    </source>
</evidence>
<dbReference type="STRING" id="1129374.AJE_17480"/>
<protein>
    <recommendedName>
        <fullName evidence="12">Fluoride-specific ion channel FluC</fullName>
    </recommendedName>
</protein>
<feature type="transmembrane region" description="Helical" evidence="12">
    <location>
        <begin position="64"/>
        <end position="87"/>
    </location>
</feature>
<keyword evidence="4 12" id="KW-0812">Transmembrane</keyword>
<comment type="subcellular location">
    <subcellularLocation>
        <location evidence="1 12">Cell membrane</location>
        <topology evidence="1 12">Multi-pass membrane protein</topology>
    </subcellularLocation>
</comment>
<proteinExistence type="inferred from homology"/>
<evidence type="ECO:0000256" key="9">
    <source>
        <dbReference type="ARBA" id="ARBA00023303"/>
    </source>
</evidence>
<keyword evidence="12" id="KW-0479">Metal-binding</keyword>
<keyword evidence="14" id="KW-1185">Reference proteome</keyword>
<keyword evidence="5 12" id="KW-1133">Transmembrane helix</keyword>
<comment type="catalytic activity">
    <reaction evidence="11">
        <text>fluoride(in) = fluoride(out)</text>
        <dbReference type="Rhea" id="RHEA:76159"/>
        <dbReference type="ChEBI" id="CHEBI:17051"/>
    </reaction>
    <physiologicalReaction direction="left-to-right" evidence="11">
        <dbReference type="Rhea" id="RHEA:76160"/>
    </physiologicalReaction>
</comment>
<dbReference type="PATRIC" id="fig|1129374.4.peg.3453"/>
<keyword evidence="3" id="KW-0997">Cell inner membrane</keyword>
<organism evidence="13 14">
    <name type="scientific">Alishewanella jeotgali KCTC 22429</name>
    <dbReference type="NCBI Taxonomy" id="1129374"/>
    <lineage>
        <taxon>Bacteria</taxon>
        <taxon>Pseudomonadati</taxon>
        <taxon>Pseudomonadota</taxon>
        <taxon>Gammaproteobacteria</taxon>
        <taxon>Alteromonadales</taxon>
        <taxon>Alteromonadaceae</taxon>
        <taxon>Alishewanella</taxon>
    </lineage>
</organism>
<feature type="transmembrane region" description="Helical" evidence="12">
    <location>
        <begin position="99"/>
        <end position="119"/>
    </location>
</feature>
<dbReference type="GO" id="GO:0140114">
    <property type="term" value="P:cellular detoxification of fluoride"/>
    <property type="evidence" value="ECO:0007669"/>
    <property type="project" value="UniProtKB-UniRule"/>
</dbReference>
<comment type="activity regulation">
    <text evidence="12">Na(+) is not transported, but it plays an essential structural role and its presence is essential for fluoride channel function.</text>
</comment>
<evidence type="ECO:0000256" key="1">
    <source>
        <dbReference type="ARBA" id="ARBA00004651"/>
    </source>
</evidence>
<dbReference type="HAMAP" id="MF_00454">
    <property type="entry name" value="FluC"/>
    <property type="match status" value="1"/>
</dbReference>
<evidence type="ECO:0000256" key="4">
    <source>
        <dbReference type="ARBA" id="ARBA00022692"/>
    </source>
</evidence>
<dbReference type="GO" id="GO:0046872">
    <property type="term" value="F:metal ion binding"/>
    <property type="evidence" value="ECO:0007669"/>
    <property type="project" value="UniProtKB-KW"/>
</dbReference>
<evidence type="ECO:0000256" key="3">
    <source>
        <dbReference type="ARBA" id="ARBA00022519"/>
    </source>
</evidence>
<dbReference type="GO" id="GO:0005886">
    <property type="term" value="C:plasma membrane"/>
    <property type="evidence" value="ECO:0007669"/>
    <property type="project" value="UniProtKB-SubCell"/>
</dbReference>
<dbReference type="Pfam" id="PF02537">
    <property type="entry name" value="CRCB"/>
    <property type="match status" value="1"/>
</dbReference>
<dbReference type="RefSeq" id="WP_008951971.1">
    <property type="nucleotide sequence ID" value="NZ_AHTH01000063.1"/>
</dbReference>
<evidence type="ECO:0000256" key="7">
    <source>
        <dbReference type="ARBA" id="ARBA00023065"/>
    </source>
</evidence>
<comment type="similarity">
    <text evidence="10 12">Belongs to the fluoride channel Fluc/FEX (TC 1.A.43) family.</text>
</comment>
<keyword evidence="12" id="KW-0813">Transport</keyword>
<dbReference type="Proteomes" id="UP000012046">
    <property type="component" value="Unassembled WGS sequence"/>
</dbReference>
<evidence type="ECO:0000256" key="11">
    <source>
        <dbReference type="ARBA" id="ARBA00035585"/>
    </source>
</evidence>
<keyword evidence="7 12" id="KW-0406">Ion transport</keyword>
<dbReference type="GO" id="GO:0062054">
    <property type="term" value="F:fluoride channel activity"/>
    <property type="evidence" value="ECO:0007669"/>
    <property type="project" value="UniProtKB-UniRule"/>
</dbReference>